<protein>
    <submittedName>
        <fullName evidence="1">Uncharacterized protein</fullName>
    </submittedName>
</protein>
<gene>
    <name evidence="1" type="ORF">Pth03_43380</name>
</gene>
<dbReference type="Proteomes" id="UP000605992">
    <property type="component" value="Unassembled WGS sequence"/>
</dbReference>
<dbReference type="EMBL" id="BOOR01000031">
    <property type="protein sequence ID" value="GII55949.1"/>
    <property type="molecule type" value="Genomic_DNA"/>
</dbReference>
<name>A0A8J3V8G3_9ACTN</name>
<accession>A0A8J3V8G3</accession>
<sequence>MTGFGSTARADSSACNASFPDVYKEVLYSSGSSRWNGRDIAYPAKLHGKTVRLMNGGAFNQSYARVENASAGDIVSIDRATDSDKRNTTKKWWFTEQIGSWEYCQRTVYATGNTVHSPTINNWHTPVRVCLRHNGALQCTNVWYADQT</sequence>
<keyword evidence="2" id="KW-1185">Reference proteome</keyword>
<comment type="caution">
    <text evidence="1">The sequence shown here is derived from an EMBL/GenBank/DDBJ whole genome shotgun (WGS) entry which is preliminary data.</text>
</comment>
<proteinExistence type="predicted"/>
<evidence type="ECO:0000313" key="1">
    <source>
        <dbReference type="EMBL" id="GII55949.1"/>
    </source>
</evidence>
<evidence type="ECO:0000313" key="2">
    <source>
        <dbReference type="Proteomes" id="UP000605992"/>
    </source>
</evidence>
<dbReference type="AlphaFoldDB" id="A0A8J3V8G3"/>
<reference evidence="1" key="1">
    <citation type="submission" date="2021-01" db="EMBL/GenBank/DDBJ databases">
        <title>Whole genome shotgun sequence of Planotetraspora thailandica NBRC 104271.</title>
        <authorList>
            <person name="Komaki H."/>
            <person name="Tamura T."/>
        </authorList>
    </citation>
    <scope>NUCLEOTIDE SEQUENCE</scope>
    <source>
        <strain evidence="1">NBRC 104271</strain>
    </source>
</reference>
<organism evidence="1 2">
    <name type="scientific">Planotetraspora thailandica</name>
    <dbReference type="NCBI Taxonomy" id="487172"/>
    <lineage>
        <taxon>Bacteria</taxon>
        <taxon>Bacillati</taxon>
        <taxon>Actinomycetota</taxon>
        <taxon>Actinomycetes</taxon>
        <taxon>Streptosporangiales</taxon>
        <taxon>Streptosporangiaceae</taxon>
        <taxon>Planotetraspora</taxon>
    </lineage>
</organism>